<protein>
    <submittedName>
        <fullName evidence="2">Uncharacterized protein</fullName>
    </submittedName>
</protein>
<accession>A0A0E0HK84</accession>
<evidence type="ECO:0000313" key="3">
    <source>
        <dbReference type="Proteomes" id="UP000006591"/>
    </source>
</evidence>
<sequence>MALLLDAHFFLLPPIKKQRLPPPPTNEYPHPSLSLSLAPPGCLALPEADLAAGDSARPPEQPARADSVAEEARMMH</sequence>
<dbReference type="AlphaFoldDB" id="A0A0E0HK84"/>
<feature type="region of interest" description="Disordered" evidence="1">
    <location>
        <begin position="46"/>
        <end position="76"/>
    </location>
</feature>
<dbReference type="Proteomes" id="UP000006591">
    <property type="component" value="Chromosome 6"/>
</dbReference>
<evidence type="ECO:0000256" key="1">
    <source>
        <dbReference type="SAM" id="MobiDB-lite"/>
    </source>
</evidence>
<organism evidence="2">
    <name type="scientific">Oryza nivara</name>
    <name type="common">Indian wild rice</name>
    <name type="synonym">Oryza sativa f. spontanea</name>
    <dbReference type="NCBI Taxonomy" id="4536"/>
    <lineage>
        <taxon>Eukaryota</taxon>
        <taxon>Viridiplantae</taxon>
        <taxon>Streptophyta</taxon>
        <taxon>Embryophyta</taxon>
        <taxon>Tracheophyta</taxon>
        <taxon>Spermatophyta</taxon>
        <taxon>Magnoliopsida</taxon>
        <taxon>Liliopsida</taxon>
        <taxon>Poales</taxon>
        <taxon>Poaceae</taxon>
        <taxon>BOP clade</taxon>
        <taxon>Oryzoideae</taxon>
        <taxon>Oryzeae</taxon>
        <taxon>Oryzinae</taxon>
        <taxon>Oryza</taxon>
    </lineage>
</organism>
<reference evidence="2" key="2">
    <citation type="submission" date="2018-04" db="EMBL/GenBank/DDBJ databases">
        <title>OnivRS2 (Oryza nivara Reference Sequence Version 2).</title>
        <authorList>
            <person name="Zhang J."/>
            <person name="Kudrna D."/>
            <person name="Lee S."/>
            <person name="Talag J."/>
            <person name="Rajasekar S."/>
            <person name="Welchert J."/>
            <person name="Hsing Y.-I."/>
            <person name="Wing R.A."/>
        </authorList>
    </citation>
    <scope>NUCLEOTIDE SEQUENCE [LARGE SCALE GENOMIC DNA]</scope>
    <source>
        <strain evidence="2">SL10</strain>
    </source>
</reference>
<dbReference type="Gramene" id="ONIVA06G01870.1">
    <property type="protein sequence ID" value="ONIVA06G01870.1"/>
    <property type="gene ID" value="ONIVA06G01870"/>
</dbReference>
<evidence type="ECO:0000313" key="2">
    <source>
        <dbReference type="EnsemblPlants" id="ONIVA06G01870.1"/>
    </source>
</evidence>
<reference evidence="2" key="1">
    <citation type="submission" date="2015-04" db="UniProtKB">
        <authorList>
            <consortium name="EnsemblPlants"/>
        </authorList>
    </citation>
    <scope>IDENTIFICATION</scope>
    <source>
        <strain evidence="2">SL10</strain>
    </source>
</reference>
<proteinExistence type="predicted"/>
<dbReference type="HOGENOM" id="CLU_2658742_0_0_1"/>
<dbReference type="EnsemblPlants" id="ONIVA06G01870.1">
    <property type="protein sequence ID" value="ONIVA06G01870.1"/>
    <property type="gene ID" value="ONIVA06G01870"/>
</dbReference>
<name>A0A0E0HK84_ORYNI</name>
<keyword evidence="3" id="KW-1185">Reference proteome</keyword>